<keyword evidence="4 5" id="KW-0472">Membrane</keyword>
<name>A0A387BES7_9MICO</name>
<evidence type="ECO:0000256" key="1">
    <source>
        <dbReference type="ARBA" id="ARBA00004141"/>
    </source>
</evidence>
<sequence length="313" mass="32993">MPLADDVAQLFEGSTPIGILIAIVGAVFLALGAQLQHRGVEKVEERYGTGEKAGLSGGQLLRLLARPSWLFGTIMLGLAIVMQLTALGFAPLIVVQPIGIVALVLTSILNARVSHVKLDRPAILAITMCVLGIGAFVTIAAFYATEHIIGETQLIIILGILGLVLLALAAAFVFFRKRLTALFYIAAGGILYGFVASIAKVVINRILNGNASWVTVVGAVGLLLALALGFYFVQTAYSVGAPDLVIAGLTVIDPLVAIAIGIFVLGEASETPVWALVMWVLSGGVAIYGVFQLAKHHPQTHHRDEPGEFATLR</sequence>
<feature type="transmembrane region" description="Helical" evidence="5">
    <location>
        <begin position="15"/>
        <end position="33"/>
    </location>
</feature>
<dbReference type="NCBIfam" id="NF038012">
    <property type="entry name" value="DMT_1"/>
    <property type="match status" value="1"/>
</dbReference>
<keyword evidence="7" id="KW-1185">Reference proteome</keyword>
<keyword evidence="3 5" id="KW-1133">Transmembrane helix</keyword>
<dbReference type="PANTHER" id="PTHR40761:SF1">
    <property type="entry name" value="CONSERVED INTEGRAL MEMBRANE ALANINE VALINE AND LEUCINE RICH PROTEIN-RELATED"/>
    <property type="match status" value="1"/>
</dbReference>
<feature type="transmembrane region" description="Helical" evidence="5">
    <location>
        <begin position="93"/>
        <end position="111"/>
    </location>
</feature>
<gene>
    <name evidence="6" type="ORF">D7I47_12265</name>
</gene>
<feature type="transmembrane region" description="Helical" evidence="5">
    <location>
        <begin position="272"/>
        <end position="291"/>
    </location>
</feature>
<reference evidence="7" key="1">
    <citation type="submission" date="2018-09" db="EMBL/GenBank/DDBJ databases">
        <title>Genome sequencing of strain 2DFWR-13.</title>
        <authorList>
            <person name="Heo J."/>
            <person name="Kim S.-J."/>
            <person name="Kwon S.-W."/>
        </authorList>
    </citation>
    <scope>NUCLEOTIDE SEQUENCE [LARGE SCALE GENOMIC DNA]</scope>
    <source>
        <strain evidence="7">2DFWR-13</strain>
    </source>
</reference>
<feature type="transmembrane region" description="Helical" evidence="5">
    <location>
        <begin position="123"/>
        <end position="143"/>
    </location>
</feature>
<evidence type="ECO:0000313" key="7">
    <source>
        <dbReference type="Proteomes" id="UP000278886"/>
    </source>
</evidence>
<feature type="transmembrane region" description="Helical" evidence="5">
    <location>
        <begin position="213"/>
        <end position="233"/>
    </location>
</feature>
<dbReference type="KEGG" id="lyd:D7I47_12265"/>
<organism evidence="6 7">
    <name type="scientific">Protaetiibacter intestinalis</name>
    <dbReference type="NCBI Taxonomy" id="2419774"/>
    <lineage>
        <taxon>Bacteria</taxon>
        <taxon>Bacillati</taxon>
        <taxon>Actinomycetota</taxon>
        <taxon>Actinomycetes</taxon>
        <taxon>Micrococcales</taxon>
        <taxon>Microbacteriaceae</taxon>
        <taxon>Protaetiibacter</taxon>
    </lineage>
</organism>
<accession>A0A387BES7</accession>
<dbReference type="GO" id="GO:0015095">
    <property type="term" value="F:magnesium ion transmembrane transporter activity"/>
    <property type="evidence" value="ECO:0007669"/>
    <property type="project" value="InterPro"/>
</dbReference>
<feature type="transmembrane region" description="Helical" evidence="5">
    <location>
        <begin position="155"/>
        <end position="175"/>
    </location>
</feature>
<comment type="subcellular location">
    <subcellularLocation>
        <location evidence="1">Membrane</location>
        <topology evidence="1">Multi-pass membrane protein</topology>
    </subcellularLocation>
</comment>
<dbReference type="Proteomes" id="UP000278886">
    <property type="component" value="Chromosome"/>
</dbReference>
<proteinExistence type="predicted"/>
<dbReference type="OrthoDB" id="5187629at2"/>
<evidence type="ECO:0000256" key="5">
    <source>
        <dbReference type="SAM" id="Phobius"/>
    </source>
</evidence>
<dbReference type="PANTHER" id="PTHR40761">
    <property type="entry name" value="CONSERVED INTEGRAL MEMBRANE ALANINE VALINE AND LEUCINE RICH PROTEIN-RELATED"/>
    <property type="match status" value="1"/>
</dbReference>
<evidence type="ECO:0000313" key="6">
    <source>
        <dbReference type="EMBL" id="AYF99595.1"/>
    </source>
</evidence>
<evidence type="ECO:0000256" key="4">
    <source>
        <dbReference type="ARBA" id="ARBA00023136"/>
    </source>
</evidence>
<evidence type="ECO:0000256" key="3">
    <source>
        <dbReference type="ARBA" id="ARBA00022989"/>
    </source>
</evidence>
<dbReference type="EMBL" id="CP032630">
    <property type="protein sequence ID" value="AYF99595.1"/>
    <property type="molecule type" value="Genomic_DNA"/>
</dbReference>
<dbReference type="GO" id="GO:0016020">
    <property type="term" value="C:membrane"/>
    <property type="evidence" value="ECO:0007669"/>
    <property type="project" value="UniProtKB-SubCell"/>
</dbReference>
<dbReference type="Pfam" id="PF05653">
    <property type="entry name" value="Mg_trans_NIPA"/>
    <property type="match status" value="1"/>
</dbReference>
<feature type="transmembrane region" description="Helical" evidence="5">
    <location>
        <begin position="182"/>
        <end position="207"/>
    </location>
</feature>
<dbReference type="InterPro" id="IPR008521">
    <property type="entry name" value="Mg_trans_NIPA"/>
</dbReference>
<protein>
    <submittedName>
        <fullName evidence="6">Multidrug DMT transporter permease</fullName>
    </submittedName>
</protein>
<dbReference type="AlphaFoldDB" id="A0A387BES7"/>
<feature type="transmembrane region" description="Helical" evidence="5">
    <location>
        <begin position="245"/>
        <end position="266"/>
    </location>
</feature>
<keyword evidence="2 5" id="KW-0812">Transmembrane</keyword>
<evidence type="ECO:0000256" key="2">
    <source>
        <dbReference type="ARBA" id="ARBA00022692"/>
    </source>
</evidence>
<feature type="transmembrane region" description="Helical" evidence="5">
    <location>
        <begin position="69"/>
        <end position="87"/>
    </location>
</feature>